<dbReference type="EMBL" id="JANPWB010000013">
    <property type="protein sequence ID" value="KAJ1103471.1"/>
    <property type="molecule type" value="Genomic_DNA"/>
</dbReference>
<accession>A0AAV7MI57</accession>
<feature type="coiled-coil region" evidence="1">
    <location>
        <begin position="426"/>
        <end position="529"/>
    </location>
</feature>
<evidence type="ECO:0000256" key="2">
    <source>
        <dbReference type="SAM" id="MobiDB-lite"/>
    </source>
</evidence>
<evidence type="ECO:0000256" key="1">
    <source>
        <dbReference type="SAM" id="Coils"/>
    </source>
</evidence>
<keyword evidence="4" id="KW-1185">Reference proteome</keyword>
<comment type="caution">
    <text evidence="3">The sequence shown here is derived from an EMBL/GenBank/DDBJ whole genome shotgun (WGS) entry which is preliminary data.</text>
</comment>
<dbReference type="Pfam" id="PF15558">
    <property type="entry name" value="DUF4659"/>
    <property type="match status" value="1"/>
</dbReference>
<feature type="compositionally biased region" description="Basic and acidic residues" evidence="2">
    <location>
        <begin position="350"/>
        <end position="362"/>
    </location>
</feature>
<gene>
    <name evidence="3" type="ORF">NDU88_000894</name>
</gene>
<keyword evidence="1" id="KW-0175">Coiled coil</keyword>
<evidence type="ECO:0008006" key="5">
    <source>
        <dbReference type="Google" id="ProtNLM"/>
    </source>
</evidence>
<dbReference type="Proteomes" id="UP001066276">
    <property type="component" value="Chromosome 9"/>
</dbReference>
<feature type="compositionally biased region" description="Low complexity" evidence="2">
    <location>
        <begin position="147"/>
        <end position="166"/>
    </location>
</feature>
<feature type="region of interest" description="Disordered" evidence="2">
    <location>
        <begin position="105"/>
        <end position="171"/>
    </location>
</feature>
<reference evidence="3" key="1">
    <citation type="journal article" date="2022" name="bioRxiv">
        <title>Sequencing and chromosome-scale assembly of the giantPleurodeles waltlgenome.</title>
        <authorList>
            <person name="Brown T."/>
            <person name="Elewa A."/>
            <person name="Iarovenko S."/>
            <person name="Subramanian E."/>
            <person name="Araus A.J."/>
            <person name="Petzold A."/>
            <person name="Susuki M."/>
            <person name="Suzuki K.-i.T."/>
            <person name="Hayashi T."/>
            <person name="Toyoda A."/>
            <person name="Oliveira C."/>
            <person name="Osipova E."/>
            <person name="Leigh N.D."/>
            <person name="Simon A."/>
            <person name="Yun M.H."/>
        </authorList>
    </citation>
    <scope>NUCLEOTIDE SEQUENCE</scope>
    <source>
        <strain evidence="3">20211129_DDA</strain>
        <tissue evidence="3">Liver</tissue>
    </source>
</reference>
<organism evidence="3 4">
    <name type="scientific">Pleurodeles waltl</name>
    <name type="common">Iberian ribbed newt</name>
    <dbReference type="NCBI Taxonomy" id="8319"/>
    <lineage>
        <taxon>Eukaryota</taxon>
        <taxon>Metazoa</taxon>
        <taxon>Chordata</taxon>
        <taxon>Craniata</taxon>
        <taxon>Vertebrata</taxon>
        <taxon>Euteleostomi</taxon>
        <taxon>Amphibia</taxon>
        <taxon>Batrachia</taxon>
        <taxon>Caudata</taxon>
        <taxon>Salamandroidea</taxon>
        <taxon>Salamandridae</taxon>
        <taxon>Pleurodelinae</taxon>
        <taxon>Pleurodeles</taxon>
    </lineage>
</organism>
<dbReference type="InterPro" id="IPR029090">
    <property type="entry name" value="DUF4659"/>
</dbReference>
<evidence type="ECO:0000313" key="3">
    <source>
        <dbReference type="EMBL" id="KAJ1103471.1"/>
    </source>
</evidence>
<evidence type="ECO:0000313" key="4">
    <source>
        <dbReference type="Proteomes" id="UP001066276"/>
    </source>
</evidence>
<protein>
    <recommendedName>
        <fullName evidence="5">Coiled-coil domain-containing protein 177</fullName>
    </recommendedName>
</protein>
<dbReference type="PANTHER" id="PTHR33663:SF1">
    <property type="entry name" value="COILED-COIL DOMAIN-CONTAINING PROTEIN 177"/>
    <property type="match status" value="1"/>
</dbReference>
<dbReference type="PANTHER" id="PTHR33663">
    <property type="entry name" value="COILED-COIL DOMAIN-CONTAINING PROTEIN 177"/>
    <property type="match status" value="1"/>
</dbReference>
<feature type="region of interest" description="Disordered" evidence="2">
    <location>
        <begin position="338"/>
        <end position="362"/>
    </location>
</feature>
<sequence length="595" mass="69793">MDRPRDQSPLLHLDLFNFECAEAEGSRYVLTSPRSLEACARCMVKPVELLPRCLNDLVREAPGRSMRVATGLYEVYEIDRQKKLQMCRDERERIIREEKRRILTPVASSVPTSPAPKISFKSTSSSKEGRAKTKSHSLDSLPKRKSGSSSKASSDSGASSTLSGGSLKDKWPIANPITHTVATMNTLVGRSFSLGDLSHSPQTTKKVETIVKEFKKRGVSEVPERDKKIAALMIAKHQEENLLNEQRYMAHLQWDHQRRKAELRREQEEKEKQRALLQCHRMWESQVEKRKTKLTQEQREAAALKKSQCLVLEERWREQAERQERERRERLERTRLEEKHKKVHQQHNLKTKEDHQKESLEDVEHTVQHKLTIAEQKKMEKELQKQSEKKLLNKVVKLKQEALFQELTKQEEAESEFLKRSLDGSLGKAQENFERMMERRNQELRERALKEELQIHRARLLAERKEREQREHLEALAKAGEEKIQLAAQVAEEVAQQKARRAVKSRLEKEKAQKANKEKVEHYEQMRRQELLQSIERKLERSEHIFKEKKTYLDNARSIARASFHIREKVREETNTRTFDKMALEAQLRASIDKK</sequence>
<name>A0AAV7MI57_PLEWA</name>
<dbReference type="AlphaFoldDB" id="A0AAV7MI57"/>
<feature type="compositionally biased region" description="Low complexity" evidence="2">
    <location>
        <begin position="105"/>
        <end position="116"/>
    </location>
</feature>
<proteinExistence type="predicted"/>